<dbReference type="InterPro" id="IPR036864">
    <property type="entry name" value="Zn2-C6_fun-type_DNA-bd_sf"/>
</dbReference>
<dbReference type="Pfam" id="PF00172">
    <property type="entry name" value="Zn_clus"/>
    <property type="match status" value="1"/>
</dbReference>
<dbReference type="CDD" id="cd00067">
    <property type="entry name" value="GAL4"/>
    <property type="match status" value="1"/>
</dbReference>
<organism evidence="6 7">
    <name type="scientific">Aspergillus pseudoustus</name>
    <dbReference type="NCBI Taxonomy" id="1810923"/>
    <lineage>
        <taxon>Eukaryota</taxon>
        <taxon>Fungi</taxon>
        <taxon>Dikarya</taxon>
        <taxon>Ascomycota</taxon>
        <taxon>Pezizomycotina</taxon>
        <taxon>Eurotiomycetes</taxon>
        <taxon>Eurotiomycetidae</taxon>
        <taxon>Eurotiales</taxon>
        <taxon>Aspergillaceae</taxon>
        <taxon>Aspergillus</taxon>
        <taxon>Aspergillus subgen. Nidulantes</taxon>
    </lineage>
</organism>
<proteinExistence type="predicted"/>
<dbReference type="PROSITE" id="PS50048">
    <property type="entry name" value="ZN2_CY6_FUNGAL_2"/>
    <property type="match status" value="1"/>
</dbReference>
<feature type="domain" description="Zn(2)-C6 fungal-type" evidence="5">
    <location>
        <begin position="10"/>
        <end position="39"/>
    </location>
</feature>
<reference evidence="6 7" key="1">
    <citation type="submission" date="2024-07" db="EMBL/GenBank/DDBJ databases">
        <title>Section-level genome sequencing and comparative genomics of Aspergillus sections Usti and Cavernicolus.</title>
        <authorList>
            <consortium name="Lawrence Berkeley National Laboratory"/>
            <person name="Nybo J.L."/>
            <person name="Vesth T.C."/>
            <person name="Theobald S."/>
            <person name="Frisvad J.C."/>
            <person name="Larsen T.O."/>
            <person name="Kjaerboelling I."/>
            <person name="Rothschild-Mancinelli K."/>
            <person name="Lyhne E.K."/>
            <person name="Kogle M.E."/>
            <person name="Barry K."/>
            <person name="Clum A."/>
            <person name="Na H."/>
            <person name="Ledsgaard L."/>
            <person name="Lin J."/>
            <person name="Lipzen A."/>
            <person name="Kuo A."/>
            <person name="Riley R."/>
            <person name="Mondo S."/>
            <person name="Labutti K."/>
            <person name="Haridas S."/>
            <person name="Pangalinan J."/>
            <person name="Salamov A.A."/>
            <person name="Simmons B.A."/>
            <person name="Magnuson J.K."/>
            <person name="Chen J."/>
            <person name="Drula E."/>
            <person name="Henrissat B."/>
            <person name="Wiebenga A."/>
            <person name="Lubbers R.J."/>
            <person name="Gomes A.C."/>
            <person name="Makela M.R."/>
            <person name="Stajich J."/>
            <person name="Grigoriev I.V."/>
            <person name="Mortensen U.H."/>
            <person name="De Vries R.P."/>
            <person name="Baker S.E."/>
            <person name="Andersen M.R."/>
        </authorList>
    </citation>
    <scope>NUCLEOTIDE SEQUENCE [LARGE SCALE GENOMIC DNA]</scope>
    <source>
        <strain evidence="6 7">CBS 123904</strain>
    </source>
</reference>
<comment type="caution">
    <text evidence="6">The sequence shown here is derived from an EMBL/GenBank/DDBJ whole genome shotgun (WGS) entry which is preliminary data.</text>
</comment>
<keyword evidence="4" id="KW-0539">Nucleus</keyword>
<keyword evidence="7" id="KW-1185">Reference proteome</keyword>
<keyword evidence="1" id="KW-0805">Transcription regulation</keyword>
<protein>
    <recommendedName>
        <fullName evidence="5">Zn(2)-C6 fungal-type domain-containing protein</fullName>
    </recommendedName>
</protein>
<dbReference type="Gene3D" id="4.10.240.10">
    <property type="entry name" value="Zn(2)-C6 fungal-type DNA-binding domain"/>
    <property type="match status" value="1"/>
</dbReference>
<name>A0ABR4JYY0_9EURO</name>
<dbReference type="EMBL" id="JBFXLU010000073">
    <property type="protein sequence ID" value="KAL2845272.1"/>
    <property type="molecule type" value="Genomic_DNA"/>
</dbReference>
<keyword evidence="3" id="KW-0804">Transcription</keyword>
<accession>A0ABR4JYY0</accession>
<dbReference type="InterPro" id="IPR001138">
    <property type="entry name" value="Zn2Cys6_DnaBD"/>
</dbReference>
<sequence length="459" mass="51472">MPNTGQYSRSCYSCRQRRCKCDLARPSCGQCLRAGISCVGYRDEVNMRFRIVNNSSFQQSPRYHRRKMRYNDPQIAIPSAQILYEPSQVWNLHVIPLVLDKFSIELVDTIIDSSIFGTIPRIISTSQEGSPVYAVCDAIACAYLATTTGTTAAMANRTRAYGTALRTVNAALDDPVQCRNDSTLLAVWMFVVYEFLSNPHLTSIAGSEEGNRHCRGMATLIHLRGSEQFSREDGRNLVWFVCHCTQAKALVAGRESPMEVLSWIHELCQHVQPSDYTIVQACTFAYHCTHLLGHIRKVLTGDSYLALATSLSTFQQMDEIEKIWSSSYDSPQPSIWSIGLHAYRGNFQMHLSASVLTLLTRACQSGCSQQQHTQFASMQERCIATFRATATNILRMQGMPQSIGHSPSSKFSLGWADAVMVYGSLRTITISPISLSWQRNEANRICAIIKQRLGFQFLL</sequence>
<dbReference type="SMART" id="SM00066">
    <property type="entry name" value="GAL4"/>
    <property type="match status" value="1"/>
</dbReference>
<dbReference type="PANTHER" id="PTHR38791">
    <property type="entry name" value="ZN(II)2CYS6 TRANSCRIPTION FACTOR (EUROFUNG)-RELATED-RELATED"/>
    <property type="match status" value="1"/>
</dbReference>
<evidence type="ECO:0000313" key="7">
    <source>
        <dbReference type="Proteomes" id="UP001610446"/>
    </source>
</evidence>
<dbReference type="InterPro" id="IPR053175">
    <property type="entry name" value="DHMBA_Reg_Transcription_Factor"/>
</dbReference>
<evidence type="ECO:0000259" key="5">
    <source>
        <dbReference type="PROSITE" id="PS50048"/>
    </source>
</evidence>
<dbReference type="Proteomes" id="UP001610446">
    <property type="component" value="Unassembled WGS sequence"/>
</dbReference>
<dbReference type="PROSITE" id="PS00463">
    <property type="entry name" value="ZN2_CY6_FUNGAL_1"/>
    <property type="match status" value="1"/>
</dbReference>
<keyword evidence="2" id="KW-0238">DNA-binding</keyword>
<evidence type="ECO:0000313" key="6">
    <source>
        <dbReference type="EMBL" id="KAL2845272.1"/>
    </source>
</evidence>
<evidence type="ECO:0000256" key="4">
    <source>
        <dbReference type="ARBA" id="ARBA00023242"/>
    </source>
</evidence>
<evidence type="ECO:0000256" key="3">
    <source>
        <dbReference type="ARBA" id="ARBA00023163"/>
    </source>
</evidence>
<evidence type="ECO:0000256" key="2">
    <source>
        <dbReference type="ARBA" id="ARBA00023125"/>
    </source>
</evidence>
<dbReference type="SUPFAM" id="SSF57701">
    <property type="entry name" value="Zn2/Cys6 DNA-binding domain"/>
    <property type="match status" value="1"/>
</dbReference>
<evidence type="ECO:0000256" key="1">
    <source>
        <dbReference type="ARBA" id="ARBA00023015"/>
    </source>
</evidence>
<gene>
    <name evidence="6" type="ORF">BJY01DRAFT_214341</name>
</gene>